<dbReference type="AlphaFoldDB" id="A0A382IG89"/>
<name>A0A382IG89_9ZZZZ</name>
<organism evidence="1">
    <name type="scientific">marine metagenome</name>
    <dbReference type="NCBI Taxonomy" id="408172"/>
    <lineage>
        <taxon>unclassified sequences</taxon>
        <taxon>metagenomes</taxon>
        <taxon>ecological metagenomes</taxon>
    </lineage>
</organism>
<protein>
    <submittedName>
        <fullName evidence="1">Uncharacterized protein</fullName>
    </submittedName>
</protein>
<proteinExistence type="predicted"/>
<sequence>MKSIDIKSVIIGVLGTILVFVSIGAKSQYEHLSDIVCNSITVLDNGTGGYIKISNSDGKQTSYLGTAENGDGFLTTFNSDGKKTTFLGTAKEGGFGFLTTFNDGKETTFLGTSEGGSGILETFNKYGVMVGYFGSN</sequence>
<accession>A0A382IG89</accession>
<dbReference type="EMBL" id="UINC01066699">
    <property type="protein sequence ID" value="SVB97671.1"/>
    <property type="molecule type" value="Genomic_DNA"/>
</dbReference>
<reference evidence="1" key="1">
    <citation type="submission" date="2018-05" db="EMBL/GenBank/DDBJ databases">
        <authorList>
            <person name="Lanie J.A."/>
            <person name="Ng W.-L."/>
            <person name="Kazmierczak K.M."/>
            <person name="Andrzejewski T.M."/>
            <person name="Davidsen T.M."/>
            <person name="Wayne K.J."/>
            <person name="Tettelin H."/>
            <person name="Glass J.I."/>
            <person name="Rusch D."/>
            <person name="Podicherti R."/>
            <person name="Tsui H.-C.T."/>
            <person name="Winkler M.E."/>
        </authorList>
    </citation>
    <scope>NUCLEOTIDE SEQUENCE</scope>
</reference>
<gene>
    <name evidence="1" type="ORF">METZ01_LOCUS250525</name>
</gene>
<evidence type="ECO:0000313" key="1">
    <source>
        <dbReference type="EMBL" id="SVB97671.1"/>
    </source>
</evidence>